<dbReference type="EMBL" id="CP071091">
    <property type="protein sequence ID" value="QSQ17569.1"/>
    <property type="molecule type" value="Genomic_DNA"/>
</dbReference>
<dbReference type="Proteomes" id="UP000663090">
    <property type="component" value="Chromosome"/>
</dbReference>
<organism evidence="1 2">
    <name type="scientific">Myxococcus landrumensis</name>
    <dbReference type="NCBI Taxonomy" id="2813577"/>
    <lineage>
        <taxon>Bacteria</taxon>
        <taxon>Pseudomonadati</taxon>
        <taxon>Myxococcota</taxon>
        <taxon>Myxococcia</taxon>
        <taxon>Myxococcales</taxon>
        <taxon>Cystobacterineae</taxon>
        <taxon>Myxococcaceae</taxon>
        <taxon>Myxococcus</taxon>
    </lineage>
</organism>
<reference evidence="1 2" key="1">
    <citation type="submission" date="2021-02" db="EMBL/GenBank/DDBJ databases">
        <title>De Novo genome assembly of isolated myxobacteria.</title>
        <authorList>
            <person name="Stevens D.C."/>
        </authorList>
    </citation>
    <scope>NUCLEOTIDE SEQUENCE [LARGE SCALE GENOMIC DNA]</scope>
    <source>
        <strain evidence="1 2">SCHIC003</strain>
    </source>
</reference>
<proteinExistence type="predicted"/>
<keyword evidence="2" id="KW-1185">Reference proteome</keyword>
<evidence type="ECO:0000313" key="2">
    <source>
        <dbReference type="Proteomes" id="UP000663090"/>
    </source>
</evidence>
<name>A0ABX7NJB2_9BACT</name>
<protein>
    <submittedName>
        <fullName evidence="1">Uncharacterized protein</fullName>
    </submittedName>
</protein>
<evidence type="ECO:0000313" key="1">
    <source>
        <dbReference type="EMBL" id="QSQ17569.1"/>
    </source>
</evidence>
<gene>
    <name evidence="1" type="ORF">JY572_16675</name>
</gene>
<accession>A0ABX7NJB2</accession>
<sequence>MGKREKPLGKLSSINALLTLVLLDSEQIPHWEPLDEEPEGDDMGGHPQKVTELLEDEDFVSAELKVGKGKALVLNLEGMTGEAEIRRLEDGTLALLEPPRDWWDDEDNYGERKDEVAQLFADALGSAPKVGKEKRAGRILVPSGKLVVFDSNESLESASKAAKKSTPEKVVGFGENDGGVVLGLTPGPYVLWRRVIEPPWADDQPLVVAYLRRA</sequence>
<dbReference type="RefSeq" id="WP_206719188.1">
    <property type="nucleotide sequence ID" value="NZ_CP071091.1"/>
</dbReference>